<name>A0A0F3QA54_RICBE</name>
<evidence type="ECO:0000256" key="1">
    <source>
        <dbReference type="SAM" id="SignalP"/>
    </source>
</evidence>
<organism evidence="2 3">
    <name type="scientific">Rickettsia bellii str. RML An4</name>
    <dbReference type="NCBI Taxonomy" id="1359193"/>
    <lineage>
        <taxon>Bacteria</taxon>
        <taxon>Pseudomonadati</taxon>
        <taxon>Pseudomonadota</taxon>
        <taxon>Alphaproteobacteria</taxon>
        <taxon>Rickettsiales</taxon>
        <taxon>Rickettsiaceae</taxon>
        <taxon>Rickettsieae</taxon>
        <taxon>Rickettsia</taxon>
        <taxon>belli group</taxon>
    </lineage>
</organism>
<protein>
    <submittedName>
        <fullName evidence="2">Outer membrane rOmpB domain protein</fullName>
    </submittedName>
</protein>
<dbReference type="Proteomes" id="UP000033661">
    <property type="component" value="Unassembled WGS sequence"/>
</dbReference>
<sequence length="75" mass="7843">MDQKPNFLKRLISKRLIKTISTAAFIAAASSSTMGASVQKTVNVPTASFGTGTDWLPAVAVGNGDSLLYSAQAIR</sequence>
<feature type="signal peptide" evidence="1">
    <location>
        <begin position="1"/>
        <end position="35"/>
    </location>
</feature>
<reference evidence="2 3" key="1">
    <citation type="submission" date="2015-02" db="EMBL/GenBank/DDBJ databases">
        <title>Genome Sequencing of Rickettsiales.</title>
        <authorList>
            <person name="Daugherty S.C."/>
            <person name="Su Q."/>
            <person name="Abolude K."/>
            <person name="Beier-Sexton M."/>
            <person name="Carlyon J.A."/>
            <person name="Carter R."/>
            <person name="Day N.P."/>
            <person name="Dumler S.J."/>
            <person name="Dyachenko V."/>
            <person name="Godinez A."/>
            <person name="Kurtti T.J."/>
            <person name="Lichay M."/>
            <person name="Mullins K.E."/>
            <person name="Ott S."/>
            <person name="Pappas-Brown V."/>
            <person name="Paris D.H."/>
            <person name="Patel P."/>
            <person name="Richards A.L."/>
            <person name="Sadzewicz L."/>
            <person name="Sears K."/>
            <person name="Seidman D."/>
            <person name="Sengamalay N."/>
            <person name="Stenos J."/>
            <person name="Tallon L.J."/>
            <person name="Vincent G."/>
            <person name="Fraser C.M."/>
            <person name="Munderloh U."/>
            <person name="Dunning-Hotopp J.C."/>
        </authorList>
    </citation>
    <scope>NUCLEOTIDE SEQUENCE [LARGE SCALE GENOMIC DNA]</scope>
    <source>
        <strain evidence="2 3">RML An4</strain>
    </source>
</reference>
<feature type="chain" id="PRO_5002465434" evidence="1">
    <location>
        <begin position="36"/>
        <end position="75"/>
    </location>
</feature>
<comment type="caution">
    <text evidence="2">The sequence shown here is derived from an EMBL/GenBank/DDBJ whole genome shotgun (WGS) entry which is preliminary data.</text>
</comment>
<dbReference type="RefSeq" id="WP_041804605.1">
    <property type="nucleotide sequence ID" value="NZ_LAOI01000001.1"/>
</dbReference>
<dbReference type="PATRIC" id="fig|1359193.3.peg.60"/>
<keyword evidence="1" id="KW-0732">Signal</keyword>
<keyword evidence="3" id="KW-1185">Reference proteome</keyword>
<proteinExistence type="predicted"/>
<evidence type="ECO:0000313" key="3">
    <source>
        <dbReference type="Proteomes" id="UP000033661"/>
    </source>
</evidence>
<evidence type="ECO:0000313" key="2">
    <source>
        <dbReference type="EMBL" id="KJV89097.1"/>
    </source>
</evidence>
<accession>A0A0F3QA54</accession>
<gene>
    <name evidence="2" type="ORF">RBEAN4_0064</name>
</gene>
<dbReference type="EMBL" id="LAOI01000001">
    <property type="protein sequence ID" value="KJV89097.1"/>
    <property type="molecule type" value="Genomic_DNA"/>
</dbReference>
<dbReference type="AlphaFoldDB" id="A0A0F3QA54"/>